<dbReference type="GeneID" id="41839966"/>
<dbReference type="GO" id="GO:0016853">
    <property type="term" value="F:isomerase activity"/>
    <property type="evidence" value="ECO:0007669"/>
    <property type="project" value="UniProtKB-KW"/>
</dbReference>
<evidence type="ECO:0000256" key="1">
    <source>
        <dbReference type="SAM" id="MobiDB-lite"/>
    </source>
</evidence>
<dbReference type="InterPro" id="IPR045970">
    <property type="entry name" value="DUF5926"/>
</dbReference>
<keyword evidence="3" id="KW-0413">Isomerase</keyword>
<feature type="compositionally biased region" description="Basic residues" evidence="1">
    <location>
        <begin position="1"/>
        <end position="11"/>
    </location>
</feature>
<dbReference type="RefSeq" id="WP_038566538.1">
    <property type="nucleotide sequence ID" value="NZ_CP008889.1"/>
</dbReference>
<dbReference type="HOGENOM" id="CLU_075039_0_0_11"/>
<reference evidence="3 4" key="1">
    <citation type="submission" date="2014-07" db="EMBL/GenBank/DDBJ databases">
        <title>Genome Sequencing of Dermacoccus nishinomiyaensis.</title>
        <authorList>
            <person name="Hong K.W."/>
            <person name="Chan K.G."/>
        </authorList>
    </citation>
    <scope>NUCLEOTIDE SEQUENCE [LARGE SCALE GENOMIC DNA]</scope>
    <source>
        <strain evidence="3 4">M25</strain>
    </source>
</reference>
<proteinExistence type="predicted"/>
<dbReference type="Proteomes" id="UP000027986">
    <property type="component" value="Chromosome"/>
</dbReference>
<protein>
    <submittedName>
        <fullName evidence="3">Topoisomerase II</fullName>
    </submittedName>
</protein>
<evidence type="ECO:0000313" key="3">
    <source>
        <dbReference type="EMBL" id="AIF39912.1"/>
    </source>
</evidence>
<dbReference type="EMBL" id="CP008889">
    <property type="protein sequence ID" value="AIF39912.1"/>
    <property type="molecule type" value="Genomic_DNA"/>
</dbReference>
<gene>
    <name evidence="3" type="ORF">HX89_01745</name>
</gene>
<dbReference type="AlphaFoldDB" id="A0A075JF77"/>
<dbReference type="OrthoDB" id="5512013at2"/>
<keyword evidence="4" id="KW-1185">Reference proteome</keyword>
<dbReference type="eggNOG" id="COG3012">
    <property type="taxonomic scope" value="Bacteria"/>
</dbReference>
<dbReference type="KEGG" id="dni:HX89_01745"/>
<accession>A0A075JF77</accession>
<organism evidence="3 4">
    <name type="scientific">Dermacoccus nishinomiyaensis</name>
    <dbReference type="NCBI Taxonomy" id="1274"/>
    <lineage>
        <taxon>Bacteria</taxon>
        <taxon>Bacillati</taxon>
        <taxon>Actinomycetota</taxon>
        <taxon>Actinomycetes</taxon>
        <taxon>Micrococcales</taxon>
        <taxon>Dermacoccaceae</taxon>
        <taxon>Dermacoccus</taxon>
    </lineage>
</organism>
<dbReference type="Pfam" id="PF19348">
    <property type="entry name" value="DUF5926"/>
    <property type="match status" value="1"/>
</dbReference>
<sequence>MGKASRRKGKENKRPLDPSHMPAPFVARPFEGLTGETDWVAMREIVPSATAKVTFEVDGQEHEAVIATILPMAWPGLRREDGDMMVALQTGGGSGDASRDLAAQLIAVTQLENGQPLPAPPRVSAATPRLQDIITSTTFEPTVHETFDFWIPEEHEIGEEASVSMEDANESIAPTAPIDGVDSAYWCLIGDRAFIRWVLPHDENKATDALARLSASGKARMPENDDEGRLLGAFRACGVLTPVWEVATDRLPEQQAAPMAELAKAFDDAFASLETEPLTADERRARNGIVSRQITLR</sequence>
<feature type="region of interest" description="Disordered" evidence="1">
    <location>
        <begin position="1"/>
        <end position="23"/>
    </location>
</feature>
<feature type="domain" description="DUF5926" evidence="2">
    <location>
        <begin position="29"/>
        <end position="297"/>
    </location>
</feature>
<evidence type="ECO:0000259" key="2">
    <source>
        <dbReference type="Pfam" id="PF19348"/>
    </source>
</evidence>
<name>A0A075JF77_9MICO</name>
<evidence type="ECO:0000313" key="4">
    <source>
        <dbReference type="Proteomes" id="UP000027986"/>
    </source>
</evidence>